<name>A0A161IR24_ENTCL</name>
<reference evidence="1" key="1">
    <citation type="submission" date="2016-04" db="EMBL/GenBank/DDBJ databases">
        <title>Emergence of a novel ESBL-carrying plasmid from China.</title>
        <authorList>
            <person name="Chen D.-Q."/>
        </authorList>
    </citation>
    <scope>NUCLEOTIDE SEQUENCE</scope>
    <source>
        <strain evidence="1">CY01</strain>
        <plasmid evidence="1">pCY-CTX</plasmid>
    </source>
</reference>
<proteinExistence type="predicted"/>
<sequence>MIKMPVMVEVWSVDSLAECLDAVGPELYRKLWSFVPAEEESPKGKDIWHLLSEDEQRELVDAVHIEFPDDED</sequence>
<dbReference type="AlphaFoldDB" id="A0A161IR24"/>
<accession>A0A161IR24</accession>
<gene>
    <name evidence="1" type="ORF">pCY-CTX_039</name>
</gene>
<keyword evidence="1" id="KW-0614">Plasmid</keyword>
<geneLocation type="plasmid" evidence="1">
    <name>pCY-CTX</name>
</geneLocation>
<organism evidence="1">
    <name type="scientific">Enterobacter cloacae</name>
    <dbReference type="NCBI Taxonomy" id="550"/>
    <lineage>
        <taxon>Bacteria</taxon>
        <taxon>Pseudomonadati</taxon>
        <taxon>Pseudomonadota</taxon>
        <taxon>Gammaproteobacteria</taxon>
        <taxon>Enterobacterales</taxon>
        <taxon>Enterobacteriaceae</taxon>
        <taxon>Enterobacter</taxon>
        <taxon>Enterobacter cloacae complex</taxon>
    </lineage>
</organism>
<dbReference type="EMBL" id="KX015668">
    <property type="protein sequence ID" value="ANC59823.1"/>
    <property type="molecule type" value="Genomic_DNA"/>
</dbReference>
<evidence type="ECO:0000313" key="1">
    <source>
        <dbReference type="EMBL" id="ANC59823.1"/>
    </source>
</evidence>
<protein>
    <submittedName>
        <fullName evidence="1">Uncharacterized protein</fullName>
    </submittedName>
</protein>